<sequence>MRSPRSLIDINTIEEFGEWDEVYAIAQETMQQANGAARQRDLYKRTGSLEDVVDFFVQETAK</sequence>
<comment type="caution">
    <text evidence="1">The sequence shown here is derived from an EMBL/GenBank/DDBJ whole genome shotgun (WGS) entry which is preliminary data.</text>
</comment>
<evidence type="ECO:0000313" key="1">
    <source>
        <dbReference type="EMBL" id="MEP0864806.1"/>
    </source>
</evidence>
<organism evidence="1 2">
    <name type="scientific">Funiculus sociatus GB2-A5</name>
    <dbReference type="NCBI Taxonomy" id="2933946"/>
    <lineage>
        <taxon>Bacteria</taxon>
        <taxon>Bacillati</taxon>
        <taxon>Cyanobacteriota</taxon>
        <taxon>Cyanophyceae</taxon>
        <taxon>Coleofasciculales</taxon>
        <taxon>Coleofasciculaceae</taxon>
        <taxon>Funiculus</taxon>
    </lineage>
</organism>
<proteinExistence type="predicted"/>
<dbReference type="Proteomes" id="UP001442494">
    <property type="component" value="Unassembled WGS sequence"/>
</dbReference>
<dbReference type="InterPro" id="IPR014746">
    <property type="entry name" value="Gln_synth/guanido_kin_cat_dom"/>
</dbReference>
<dbReference type="Gene3D" id="3.30.590.20">
    <property type="match status" value="1"/>
</dbReference>
<accession>A0ABV0JN05</accession>
<keyword evidence="2" id="KW-1185">Reference proteome</keyword>
<reference evidence="1 2" key="1">
    <citation type="submission" date="2022-04" db="EMBL/GenBank/DDBJ databases">
        <title>Positive selection, recombination, and allopatry shape intraspecific diversity of widespread and dominant cyanobacteria.</title>
        <authorList>
            <person name="Wei J."/>
            <person name="Shu W."/>
            <person name="Hu C."/>
        </authorList>
    </citation>
    <scope>NUCLEOTIDE SEQUENCE [LARGE SCALE GENOMIC DNA]</scope>
    <source>
        <strain evidence="1 2">GB2-A5</strain>
    </source>
</reference>
<protein>
    <submittedName>
        <fullName evidence="1">Uncharacterized protein</fullName>
    </submittedName>
</protein>
<name>A0ABV0JN05_9CYAN</name>
<dbReference type="RefSeq" id="WP_190423591.1">
    <property type="nucleotide sequence ID" value="NZ_JAMPKK010000017.1"/>
</dbReference>
<dbReference type="EMBL" id="JAMPKK010000017">
    <property type="protein sequence ID" value="MEP0864806.1"/>
    <property type="molecule type" value="Genomic_DNA"/>
</dbReference>
<dbReference type="SUPFAM" id="SSF55931">
    <property type="entry name" value="Glutamine synthetase/guanido kinase"/>
    <property type="match status" value="1"/>
</dbReference>
<gene>
    <name evidence="1" type="ORF">NDI37_10030</name>
</gene>
<evidence type="ECO:0000313" key="2">
    <source>
        <dbReference type="Proteomes" id="UP001442494"/>
    </source>
</evidence>